<dbReference type="Proteomes" id="UP000187941">
    <property type="component" value="Chromosome"/>
</dbReference>
<dbReference type="KEGG" id="smon:AWR27_20780"/>
<dbReference type="Gene3D" id="2.40.128.720">
    <property type="match status" value="1"/>
</dbReference>
<feature type="signal peptide" evidence="1">
    <location>
        <begin position="1"/>
        <end position="19"/>
    </location>
</feature>
<name>A0A1P9X1Q7_9BACT</name>
<sequence>MKHLLNILLVIMALASLTACEDHRVPQSPQTPQGVRYRMVKSEIFNFRSRHVRTFSYRPDGKLASYTIDRNQTSGLPVQTVNLNYNDDGRLISLQSTGPATFPYVKFRQEYGYDDKGMVTIVNILTDSDDSGNFKPVQSYRFSYDGTNKFPVSVSVFNINDNTLTKDRDIFYTYQNGNIIEQKSGSDTPQQYSYDDKPNPYNQLSMIEIGPEVFSKNNVQISFRPATYNSDGLLIERNNSSGATFYQERIAYETW</sequence>
<dbReference type="EMBL" id="CP014263">
    <property type="protein sequence ID" value="AQG81533.1"/>
    <property type="molecule type" value="Genomic_DNA"/>
</dbReference>
<dbReference type="PROSITE" id="PS51257">
    <property type="entry name" value="PROKAR_LIPOPROTEIN"/>
    <property type="match status" value="1"/>
</dbReference>
<evidence type="ECO:0008006" key="4">
    <source>
        <dbReference type="Google" id="ProtNLM"/>
    </source>
</evidence>
<keyword evidence="1" id="KW-0732">Signal</keyword>
<reference evidence="2 3" key="1">
    <citation type="submission" date="2016-01" db="EMBL/GenBank/DDBJ databases">
        <authorList>
            <person name="Oliw E.H."/>
        </authorList>
    </citation>
    <scope>NUCLEOTIDE SEQUENCE [LARGE SCALE GENOMIC DNA]</scope>
    <source>
        <strain evidence="2 3">DY10</strain>
    </source>
</reference>
<dbReference type="AlphaFoldDB" id="A0A1P9X1Q7"/>
<dbReference type="OrthoDB" id="940356at2"/>
<keyword evidence="3" id="KW-1185">Reference proteome</keyword>
<feature type="chain" id="PRO_5013338013" description="DUF4595 domain-containing protein" evidence="1">
    <location>
        <begin position="20"/>
        <end position="255"/>
    </location>
</feature>
<proteinExistence type="predicted"/>
<accession>A0A1P9X1Q7</accession>
<gene>
    <name evidence="2" type="ORF">AWR27_20780</name>
</gene>
<protein>
    <recommendedName>
        <fullName evidence="4">DUF4595 domain-containing protein</fullName>
    </recommendedName>
</protein>
<organism evidence="2 3">
    <name type="scientific">Spirosoma montaniterrae</name>
    <dbReference type="NCBI Taxonomy" id="1178516"/>
    <lineage>
        <taxon>Bacteria</taxon>
        <taxon>Pseudomonadati</taxon>
        <taxon>Bacteroidota</taxon>
        <taxon>Cytophagia</taxon>
        <taxon>Cytophagales</taxon>
        <taxon>Cytophagaceae</taxon>
        <taxon>Spirosoma</taxon>
    </lineage>
</organism>
<evidence type="ECO:0000313" key="3">
    <source>
        <dbReference type="Proteomes" id="UP000187941"/>
    </source>
</evidence>
<evidence type="ECO:0000313" key="2">
    <source>
        <dbReference type="EMBL" id="AQG81533.1"/>
    </source>
</evidence>
<dbReference type="RefSeq" id="WP_077132995.1">
    <property type="nucleotide sequence ID" value="NZ_CP014263.1"/>
</dbReference>
<evidence type="ECO:0000256" key="1">
    <source>
        <dbReference type="SAM" id="SignalP"/>
    </source>
</evidence>